<evidence type="ECO:0000313" key="2">
    <source>
        <dbReference type="Proteomes" id="UP000237144"/>
    </source>
</evidence>
<accession>A0A2S5BI33</accession>
<comment type="caution">
    <text evidence="1">The sequence shown here is derived from an EMBL/GenBank/DDBJ whole genome shotgun (WGS) entry which is preliminary data.</text>
</comment>
<gene>
    <name evidence="1" type="ORF">BMF94_0626</name>
</gene>
<dbReference type="AlphaFoldDB" id="A0A2S5BI33"/>
<keyword evidence="2" id="KW-1185">Reference proteome</keyword>
<reference evidence="1 2" key="1">
    <citation type="journal article" date="2018" name="Front. Microbiol.">
        <title>Prospects for Fungal Bioremediation of Acidic Radioactive Waste Sites: Characterization and Genome Sequence of Rhodotorula taiwanensis MD1149.</title>
        <authorList>
            <person name="Tkavc R."/>
            <person name="Matrosova V.Y."/>
            <person name="Grichenko O.E."/>
            <person name="Gostincar C."/>
            <person name="Volpe R.P."/>
            <person name="Klimenkova P."/>
            <person name="Gaidamakova E.K."/>
            <person name="Zhou C.E."/>
            <person name="Stewart B.J."/>
            <person name="Lyman M.G."/>
            <person name="Malfatti S.A."/>
            <person name="Rubinfeld B."/>
            <person name="Courtot M."/>
            <person name="Singh J."/>
            <person name="Dalgard C.L."/>
            <person name="Hamilton T."/>
            <person name="Frey K.G."/>
            <person name="Gunde-Cimerman N."/>
            <person name="Dugan L."/>
            <person name="Daly M.J."/>
        </authorList>
    </citation>
    <scope>NUCLEOTIDE SEQUENCE [LARGE SCALE GENOMIC DNA]</scope>
    <source>
        <strain evidence="1 2">MD1149</strain>
    </source>
</reference>
<name>A0A2S5BI33_9BASI</name>
<dbReference type="EMBL" id="PJQD01000005">
    <property type="protein sequence ID" value="POY76427.1"/>
    <property type="molecule type" value="Genomic_DNA"/>
</dbReference>
<protein>
    <submittedName>
        <fullName evidence="1">Uncharacterized protein</fullName>
    </submittedName>
</protein>
<dbReference type="OrthoDB" id="2322499at2759"/>
<sequence length="432" mass="48358">MSASAGCRVCAALEAIASMMTRTIDAPADATQAAATDEEGDIVGRRADLEDLKPEIEHIEAAPQELEKLAAVDLALPLRLTNRSSTRVGNLLDAVASTLARPGRSLRQPALKHVYYAETSSDVDETRPVYGTRRRVVNLAHKVMTTASSALEKQLRDENRGDYAPGWWNGATERMHELEKRVRDELPEVSDSDFAHHAYKSHHLARSTKPLTNDGWDLIRAEILKLVRRVRRGRLQDVALRATQQRQKLLRPRYDKLLAAQSPKWKLFEPVFDEFLLFESVRPLWDCQSDPTDTDWLAAQSLVVEELEGWRLEIVAHASAATFAAASASETTSRPSELDFEQGGKLDLLEASWLVSHFVSCAYKDCRRAVRWLGWRHQEGSDVFIGSLHDVLQHQQLAHNSTTCLDKTRSKVGCNAEVHLAAPPVCGLHIKR</sequence>
<organism evidence="1 2">
    <name type="scientific">Rhodotorula taiwanensis</name>
    <dbReference type="NCBI Taxonomy" id="741276"/>
    <lineage>
        <taxon>Eukaryota</taxon>
        <taxon>Fungi</taxon>
        <taxon>Dikarya</taxon>
        <taxon>Basidiomycota</taxon>
        <taxon>Pucciniomycotina</taxon>
        <taxon>Microbotryomycetes</taxon>
        <taxon>Sporidiobolales</taxon>
        <taxon>Sporidiobolaceae</taxon>
        <taxon>Rhodotorula</taxon>
    </lineage>
</organism>
<proteinExistence type="predicted"/>
<dbReference type="Proteomes" id="UP000237144">
    <property type="component" value="Unassembled WGS sequence"/>
</dbReference>
<evidence type="ECO:0000313" key="1">
    <source>
        <dbReference type="EMBL" id="POY76427.1"/>
    </source>
</evidence>